<dbReference type="Pfam" id="PF02625">
    <property type="entry name" value="XdhC_CoxI"/>
    <property type="match status" value="2"/>
</dbReference>
<dbReference type="Pfam" id="PF13478">
    <property type="entry name" value="XdhC_C"/>
    <property type="match status" value="1"/>
</dbReference>
<evidence type="ECO:0000259" key="1">
    <source>
        <dbReference type="Pfam" id="PF02625"/>
    </source>
</evidence>
<evidence type="ECO:0000313" key="3">
    <source>
        <dbReference type="EMBL" id="SVC07388.1"/>
    </source>
</evidence>
<evidence type="ECO:0008006" key="4">
    <source>
        <dbReference type="Google" id="ProtNLM"/>
    </source>
</evidence>
<dbReference type="InterPro" id="IPR027051">
    <property type="entry name" value="XdhC_Rossmann_dom"/>
</dbReference>
<dbReference type="EMBL" id="UINC01072033">
    <property type="protein sequence ID" value="SVC07388.1"/>
    <property type="molecule type" value="Genomic_DNA"/>
</dbReference>
<gene>
    <name evidence="3" type="ORF">METZ01_LOCUS260242</name>
</gene>
<dbReference type="PANTHER" id="PTHR30388:SF6">
    <property type="entry name" value="XANTHINE DEHYDROGENASE SUBUNIT A-RELATED"/>
    <property type="match status" value="1"/>
</dbReference>
<dbReference type="PANTHER" id="PTHR30388">
    <property type="entry name" value="ALDEHYDE OXIDOREDUCTASE MOLYBDENUM COFACTOR ASSEMBLY PROTEIN"/>
    <property type="match status" value="1"/>
</dbReference>
<accession>A0A382J6I0</accession>
<proteinExistence type="predicted"/>
<organism evidence="3">
    <name type="scientific">marine metagenome</name>
    <dbReference type="NCBI Taxonomy" id="408172"/>
    <lineage>
        <taxon>unclassified sequences</taxon>
        <taxon>metagenomes</taxon>
        <taxon>ecological metagenomes</taxon>
    </lineage>
</organism>
<feature type="domain" description="XdhC- CoxI" evidence="1">
    <location>
        <begin position="13"/>
        <end position="73"/>
    </location>
</feature>
<reference evidence="3" key="1">
    <citation type="submission" date="2018-05" db="EMBL/GenBank/DDBJ databases">
        <authorList>
            <person name="Lanie J.A."/>
            <person name="Ng W.-L."/>
            <person name="Kazmierczak K.M."/>
            <person name="Andrzejewski T.M."/>
            <person name="Davidsen T.M."/>
            <person name="Wayne K.J."/>
            <person name="Tettelin H."/>
            <person name="Glass J.I."/>
            <person name="Rusch D."/>
            <person name="Podicherti R."/>
            <person name="Tsui H.-C.T."/>
            <person name="Winkler M.E."/>
        </authorList>
    </citation>
    <scope>NUCLEOTIDE SEQUENCE</scope>
</reference>
<feature type="non-terminal residue" evidence="3">
    <location>
        <position position="274"/>
    </location>
</feature>
<feature type="domain" description="XdhC- CoxI" evidence="1">
    <location>
        <begin position="123"/>
        <end position="181"/>
    </location>
</feature>
<dbReference type="InterPro" id="IPR052698">
    <property type="entry name" value="MoCofactor_Util/Proc"/>
</dbReference>
<protein>
    <recommendedName>
        <fullName evidence="4">XdhC- CoxI domain-containing protein</fullName>
    </recommendedName>
</protein>
<feature type="domain" description="XdhC Rossmann" evidence="2">
    <location>
        <begin position="202"/>
        <end position="273"/>
    </location>
</feature>
<dbReference type="Gene3D" id="3.40.50.720">
    <property type="entry name" value="NAD(P)-binding Rossmann-like Domain"/>
    <property type="match status" value="1"/>
</dbReference>
<sequence>MKEVFEEATNQLNEKHPLVIATVVRTKGSTPQKPGAKLLVRNDGSGVGTLGGGCVEGDIWYAAKQLMKNRGSAETIGYELNEEIAAQDGLVCGGTMFFLVDPIYEKGQEALFLDEINSAYLGGEPVALASLVKTAPDIDAKLAGKLLIRADGSVEGTLGADNLNSEAIKCGIELMAYGNSKYVRSETGAEYFVEGYTTPPRIVLCGGGHVSRAIYTFAVNLGFNLTVIDDREEFANNKRFPLADVVVAESSAEGFRSVEINKNTFIVIATRGHR</sequence>
<evidence type="ECO:0000259" key="2">
    <source>
        <dbReference type="Pfam" id="PF13478"/>
    </source>
</evidence>
<dbReference type="InterPro" id="IPR003777">
    <property type="entry name" value="XdhC_CoxI"/>
</dbReference>
<name>A0A382J6I0_9ZZZZ</name>
<dbReference type="AlphaFoldDB" id="A0A382J6I0"/>